<dbReference type="InterPro" id="IPR050596">
    <property type="entry name" value="AspAT/PAT-like"/>
</dbReference>
<dbReference type="STRING" id="1288484.GCA_000348665_01188"/>
<keyword evidence="4 8" id="KW-0808">Transferase</keyword>
<dbReference type="Pfam" id="PF00155">
    <property type="entry name" value="Aminotran_1_2"/>
    <property type="match status" value="1"/>
</dbReference>
<dbReference type="InterPro" id="IPR004839">
    <property type="entry name" value="Aminotransferase_I/II_large"/>
</dbReference>
<gene>
    <name evidence="10" type="ORF">DVJ83_08095</name>
</gene>
<dbReference type="EMBL" id="CP031158">
    <property type="protein sequence ID" value="AXG99130.1"/>
    <property type="molecule type" value="Genomic_DNA"/>
</dbReference>
<evidence type="ECO:0000313" key="10">
    <source>
        <dbReference type="EMBL" id="AXG99130.1"/>
    </source>
</evidence>
<comment type="cofactor">
    <cofactor evidence="1 8">
        <name>pyridoxal 5'-phosphate</name>
        <dbReference type="ChEBI" id="CHEBI:597326"/>
    </cofactor>
</comment>
<dbReference type="Gene3D" id="3.90.1150.10">
    <property type="entry name" value="Aspartate Aminotransferase, domain 1"/>
    <property type="match status" value="1"/>
</dbReference>
<protein>
    <recommendedName>
        <fullName evidence="8">Aminotransferase</fullName>
        <ecNumber evidence="8">2.6.1.-</ecNumber>
    </recommendedName>
</protein>
<evidence type="ECO:0000259" key="9">
    <source>
        <dbReference type="Pfam" id="PF00155"/>
    </source>
</evidence>
<dbReference type="KEGG" id="dwu:DVJ83_08095"/>
<evidence type="ECO:0000256" key="4">
    <source>
        <dbReference type="ARBA" id="ARBA00022679"/>
    </source>
</evidence>
<comment type="function">
    <text evidence="7">Catalyzes the reversible conversion of aspartate and 2-oxoglutarate to glutamate and oxaloacetate. Can also transaminate prephenate in the presence of aspartate.</text>
</comment>
<dbReference type="GO" id="GO:0006520">
    <property type="term" value="P:amino acid metabolic process"/>
    <property type="evidence" value="ECO:0007669"/>
    <property type="project" value="InterPro"/>
</dbReference>
<dbReference type="EC" id="2.6.1.-" evidence="8"/>
<evidence type="ECO:0000313" key="11">
    <source>
        <dbReference type="Proteomes" id="UP000253744"/>
    </source>
</evidence>
<evidence type="ECO:0000256" key="5">
    <source>
        <dbReference type="ARBA" id="ARBA00022898"/>
    </source>
</evidence>
<evidence type="ECO:0000256" key="1">
    <source>
        <dbReference type="ARBA" id="ARBA00001933"/>
    </source>
</evidence>
<dbReference type="Proteomes" id="UP000253744">
    <property type="component" value="Chromosome"/>
</dbReference>
<dbReference type="InterPro" id="IPR004838">
    <property type="entry name" value="NHTrfase_class1_PyrdxlP-BS"/>
</dbReference>
<keyword evidence="5" id="KW-0663">Pyridoxal phosphate</keyword>
<comment type="similarity">
    <text evidence="2 8">Belongs to the class-I pyridoxal-phosphate-dependent aminotransferase family.</text>
</comment>
<dbReference type="InterPro" id="IPR015421">
    <property type="entry name" value="PyrdxlP-dep_Trfase_major"/>
</dbReference>
<accession>A0A345IHF8</accession>
<dbReference type="Gene3D" id="3.40.640.10">
    <property type="entry name" value="Type I PLP-dependent aspartate aminotransferase-like (Major domain)"/>
    <property type="match status" value="1"/>
</dbReference>
<name>A0A345IHF8_9DEIO</name>
<evidence type="ECO:0000256" key="7">
    <source>
        <dbReference type="ARBA" id="ARBA00057886"/>
    </source>
</evidence>
<dbReference type="GO" id="GO:0030170">
    <property type="term" value="F:pyridoxal phosphate binding"/>
    <property type="evidence" value="ECO:0007669"/>
    <property type="project" value="InterPro"/>
</dbReference>
<dbReference type="SUPFAM" id="SSF53383">
    <property type="entry name" value="PLP-dependent transferases"/>
    <property type="match status" value="1"/>
</dbReference>
<dbReference type="CDD" id="cd00609">
    <property type="entry name" value="AAT_like"/>
    <property type="match status" value="1"/>
</dbReference>
<evidence type="ECO:0000256" key="6">
    <source>
        <dbReference type="ARBA" id="ARBA00052185"/>
    </source>
</evidence>
<organism evidence="10 11">
    <name type="scientific">Deinococcus wulumuqiensis</name>
    <dbReference type="NCBI Taxonomy" id="980427"/>
    <lineage>
        <taxon>Bacteria</taxon>
        <taxon>Thermotogati</taxon>
        <taxon>Deinococcota</taxon>
        <taxon>Deinococci</taxon>
        <taxon>Deinococcales</taxon>
        <taxon>Deinococcaceae</taxon>
        <taxon>Deinococcus</taxon>
    </lineage>
</organism>
<dbReference type="AlphaFoldDB" id="A0A345IHF8"/>
<dbReference type="InterPro" id="IPR015422">
    <property type="entry name" value="PyrdxlP-dep_Trfase_small"/>
</dbReference>
<feature type="domain" description="Aminotransferase class I/classII large" evidence="9">
    <location>
        <begin position="35"/>
        <end position="382"/>
    </location>
</feature>
<dbReference type="GO" id="GO:0033853">
    <property type="term" value="F:aspartate-prephenate aminotransferase activity"/>
    <property type="evidence" value="ECO:0007669"/>
    <property type="project" value="UniProtKB-EC"/>
</dbReference>
<dbReference type="RefSeq" id="WP_114672003.1">
    <property type="nucleotide sequence ID" value="NZ_CP031158.1"/>
</dbReference>
<reference evidence="10 11" key="1">
    <citation type="submission" date="2018-07" db="EMBL/GenBank/DDBJ databases">
        <title>Complete Genome and Methylome Analysis of Deinococcus wulumuqiensis NEB 479.</title>
        <authorList>
            <person name="Fomenkov A."/>
            <person name="Luyten Y."/>
            <person name="Vincze T."/>
            <person name="Anton B.P."/>
            <person name="Clark T."/>
            <person name="Roberts R.J."/>
            <person name="Morgan R.D."/>
        </authorList>
    </citation>
    <scope>NUCLEOTIDE SEQUENCE [LARGE SCALE GENOMIC DNA]</scope>
    <source>
        <strain evidence="10 11">NEB 479</strain>
    </source>
</reference>
<keyword evidence="3 8" id="KW-0032">Aminotransferase</keyword>
<dbReference type="PANTHER" id="PTHR46383:SF1">
    <property type="entry name" value="ASPARTATE AMINOTRANSFERASE"/>
    <property type="match status" value="1"/>
</dbReference>
<evidence type="ECO:0000256" key="3">
    <source>
        <dbReference type="ARBA" id="ARBA00022576"/>
    </source>
</evidence>
<evidence type="ECO:0000256" key="2">
    <source>
        <dbReference type="ARBA" id="ARBA00007441"/>
    </source>
</evidence>
<dbReference type="InterPro" id="IPR015424">
    <property type="entry name" value="PyrdxlP-dep_Trfase"/>
</dbReference>
<sequence length="388" mass="40992">MASPFRLSARAQSLKPSATVAVTSRALELRRQGADIISMSVGEPDFDTPPHVRAAAIAAIEAGHTRYTPVGGIPELRAAVSAKFRRENGLDYAPDAVTVTSGGKQALFNALFALLGPGDEVLIPAPYWVSYPEMVALTGAVPVAVPTTPESGFQLDPERLAAAVTPRTRMVILNSPGNPTGAVFPPETLRAVAELAQRCGLVVVTDEIYEHLVYDAEQVSIGTYAPEHTLTINGASKAYAMTGWRIGYAGGPKHVIAAMNALQSQSTSNASSVSQYAALAALEGHEDTARFIAIARAAYRARRDRIVAGLNALGLPTPTPQGAFYVMADTRAVHPDELQAARIILDEAQVAAVPGTDFAAPGQVRLSYATSMENIEEVLRRLAGVVRG</sequence>
<dbReference type="PROSITE" id="PS00105">
    <property type="entry name" value="AA_TRANSFER_CLASS_1"/>
    <property type="match status" value="1"/>
</dbReference>
<dbReference type="FunFam" id="3.40.640.10:FF:000033">
    <property type="entry name" value="Aspartate aminotransferase"/>
    <property type="match status" value="1"/>
</dbReference>
<proteinExistence type="inferred from homology"/>
<comment type="catalytic activity">
    <reaction evidence="6">
        <text>L-arogenate + oxaloacetate = prephenate + L-aspartate</text>
        <dbReference type="Rhea" id="RHEA:20445"/>
        <dbReference type="ChEBI" id="CHEBI:16452"/>
        <dbReference type="ChEBI" id="CHEBI:29934"/>
        <dbReference type="ChEBI" id="CHEBI:29991"/>
        <dbReference type="ChEBI" id="CHEBI:58180"/>
        <dbReference type="EC" id="2.6.1.78"/>
    </reaction>
</comment>
<evidence type="ECO:0000256" key="8">
    <source>
        <dbReference type="RuleBase" id="RU000481"/>
    </source>
</evidence>
<dbReference type="PANTHER" id="PTHR46383">
    <property type="entry name" value="ASPARTATE AMINOTRANSFERASE"/>
    <property type="match status" value="1"/>
</dbReference>